<evidence type="ECO:0000256" key="1">
    <source>
        <dbReference type="ARBA" id="ARBA00007116"/>
    </source>
</evidence>
<dbReference type="GO" id="GO:0003735">
    <property type="term" value="F:structural constituent of ribosome"/>
    <property type="evidence" value="ECO:0007669"/>
    <property type="project" value="InterPro"/>
</dbReference>
<dbReference type="Proteomes" id="UP000074294">
    <property type="component" value="Unassembled WGS sequence"/>
</dbReference>
<keyword evidence="3 6" id="KW-0694">RNA-binding</keyword>
<dbReference type="GO" id="GO:0000027">
    <property type="term" value="P:ribosomal large subunit assembly"/>
    <property type="evidence" value="ECO:0007669"/>
    <property type="project" value="TreeGrafter"/>
</dbReference>
<keyword evidence="2 6" id="KW-0699">rRNA-binding</keyword>
<dbReference type="GO" id="GO:0022625">
    <property type="term" value="C:cytosolic large ribosomal subunit"/>
    <property type="evidence" value="ECO:0007669"/>
    <property type="project" value="TreeGrafter"/>
</dbReference>
<dbReference type="STRING" id="1776334.APZ16_05455"/>
<organism evidence="7 8">
    <name type="scientific">Hadarchaeum yellowstonense</name>
    <dbReference type="NCBI Taxonomy" id="1776334"/>
    <lineage>
        <taxon>Archaea</taxon>
        <taxon>Methanobacteriati</taxon>
        <taxon>Candidatus Hadarchaeota</taxon>
        <taxon>Candidatus Hadarchaeia</taxon>
        <taxon>Candidatus Hadarchaeales</taxon>
        <taxon>Candidatus Hadarchaeaceae</taxon>
        <taxon>Candidatus Hadarchaeum</taxon>
    </lineage>
</organism>
<reference evidence="7 8" key="1">
    <citation type="journal article" date="2016" name="Nat. Microbiol.">
        <title>Genomic inference of the metabolism of cosmopolitan subsurface Archaea, Hadesarchaea.</title>
        <authorList>
            <person name="Baker B.J."/>
            <person name="Saw J.H."/>
            <person name="Lind A.E."/>
            <person name="Lazar C.S."/>
            <person name="Hinrichs K.-U."/>
            <person name="Teske A.P."/>
            <person name="Ettema T.J."/>
        </authorList>
    </citation>
    <scope>NUCLEOTIDE SEQUENCE [LARGE SCALE GENOMIC DNA]</scope>
</reference>
<protein>
    <recommendedName>
        <fullName evidence="6">Large ribosomal subunit protein uL18</fullName>
    </recommendedName>
</protein>
<evidence type="ECO:0000256" key="2">
    <source>
        <dbReference type="ARBA" id="ARBA00022730"/>
    </source>
</evidence>
<evidence type="ECO:0000313" key="8">
    <source>
        <dbReference type="Proteomes" id="UP000074294"/>
    </source>
</evidence>
<keyword evidence="4 6" id="KW-0689">Ribosomal protein</keyword>
<dbReference type="Pfam" id="PF17144">
    <property type="entry name" value="Ribosomal_L5e"/>
    <property type="match status" value="2"/>
</dbReference>
<evidence type="ECO:0000256" key="5">
    <source>
        <dbReference type="ARBA" id="ARBA00023274"/>
    </source>
</evidence>
<comment type="caution">
    <text evidence="7">The sequence shown here is derived from an EMBL/GenBank/DDBJ whole genome shotgun (WGS) entry which is preliminary data.</text>
</comment>
<accession>A0A147JU83</accession>
<dbReference type="InterPro" id="IPR057267">
    <property type="entry name" value="Rbsml_uL18_arch"/>
</dbReference>
<dbReference type="PANTHER" id="PTHR23410:SF12">
    <property type="entry name" value="LARGE RIBOSOMAL SUBUNIT PROTEIN UL18"/>
    <property type="match status" value="1"/>
</dbReference>
<evidence type="ECO:0000256" key="6">
    <source>
        <dbReference type="HAMAP-Rule" id="MF_01337"/>
    </source>
</evidence>
<evidence type="ECO:0000256" key="3">
    <source>
        <dbReference type="ARBA" id="ARBA00022884"/>
    </source>
</evidence>
<dbReference type="AlphaFoldDB" id="A0A147JU83"/>
<comment type="function">
    <text evidence="6">This is one of the proteins that bind and probably mediate the attachment of the 5S RNA into the large ribosomal subunit, where it forms part of the central protuberance.</text>
</comment>
<comment type="similarity">
    <text evidence="1 6">Belongs to the universal ribosomal protein uL18 family.</text>
</comment>
<dbReference type="GO" id="GO:0006412">
    <property type="term" value="P:translation"/>
    <property type="evidence" value="ECO:0007669"/>
    <property type="project" value="UniProtKB-UniRule"/>
</dbReference>
<gene>
    <name evidence="6" type="primary">rpl18</name>
    <name evidence="7" type="ORF">APZ16_05455</name>
</gene>
<dbReference type="EMBL" id="LQMQ01000049">
    <property type="protein sequence ID" value="KUO40065.1"/>
    <property type="molecule type" value="Genomic_DNA"/>
</dbReference>
<dbReference type="InterPro" id="IPR005485">
    <property type="entry name" value="Rbsml_uL18_euk_arch"/>
</dbReference>
<evidence type="ECO:0000313" key="7">
    <source>
        <dbReference type="EMBL" id="KUO40065.1"/>
    </source>
</evidence>
<name>A0A147JU83_HADYE</name>
<dbReference type="HAMAP" id="MF_01337_A">
    <property type="entry name" value="Ribosomal_uL18_A"/>
    <property type="match status" value="1"/>
</dbReference>
<keyword evidence="5 6" id="KW-0687">Ribonucleoprotein</keyword>
<dbReference type="CDD" id="cd00432">
    <property type="entry name" value="Ribosomal_L18_L5e"/>
    <property type="match status" value="1"/>
</dbReference>
<comment type="subunit">
    <text evidence="6">Part of the 50S ribosomal subunit. Contacts the 5S and 23S rRNAs.</text>
</comment>
<sequence>MKSSGPRFKVQFRRKREGKTDYRYRLKLLRSGKLRLVVRFSLKHVSAQIMKFSPAGDVVVVSAHSKQLKEFGWRDGTSNLPAAYLVGLLCGYRAIKAGVKEAILDIGMRHPTKGGKVFAVLKGAIDAGLQIPHLEEILPSEERISGTDISRYAEKLRKENERTYQERFSSYLAQGLAPEQIPEHFNSVKQEIIRQFGG</sequence>
<dbReference type="SUPFAM" id="SSF53137">
    <property type="entry name" value="Translational machinery components"/>
    <property type="match status" value="1"/>
</dbReference>
<dbReference type="NCBIfam" id="NF006342">
    <property type="entry name" value="PRK08569.1"/>
    <property type="match status" value="1"/>
</dbReference>
<dbReference type="InterPro" id="IPR057268">
    <property type="entry name" value="Ribosomal_L18"/>
</dbReference>
<dbReference type="Gene3D" id="3.30.420.100">
    <property type="match status" value="1"/>
</dbReference>
<proteinExistence type="inferred from homology"/>
<evidence type="ECO:0000256" key="4">
    <source>
        <dbReference type="ARBA" id="ARBA00022980"/>
    </source>
</evidence>
<dbReference type="PANTHER" id="PTHR23410">
    <property type="entry name" value="RIBOSOMAL PROTEIN L5-RELATED"/>
    <property type="match status" value="1"/>
</dbReference>
<dbReference type="GO" id="GO:0008097">
    <property type="term" value="F:5S rRNA binding"/>
    <property type="evidence" value="ECO:0007669"/>
    <property type="project" value="InterPro"/>
</dbReference>